<dbReference type="InterPro" id="IPR032466">
    <property type="entry name" value="Metal_Hydrolase"/>
</dbReference>
<dbReference type="InterPro" id="IPR050287">
    <property type="entry name" value="MTA/SAH_deaminase"/>
</dbReference>
<evidence type="ECO:0000313" key="5">
    <source>
        <dbReference type="Proteomes" id="UP001596060"/>
    </source>
</evidence>
<dbReference type="InterPro" id="IPR011059">
    <property type="entry name" value="Metal-dep_hydrolase_composite"/>
</dbReference>
<keyword evidence="5" id="KW-1185">Reference proteome</keyword>
<sequence length="496" mass="53492">MTFGTDSRGRTLVSGRWVVGHRGGRHVLIERGEVVFEGGEIVFVGHGFPGEVARRVDRPDALIAPGFIDLDAVCDLDTAVLSLDNTPSWRKGRIWPTSYIARGPYEMYRPEELAFQKRYGLAQLLRNGITTALPIASLFYRAWGETYQEFAAAAEAAEDLGLRVYLGPAYRSGHTQVDEAGAVSLFMDEARGLAGLDEAIRFCRDMEGLAGGRVRTMLAPDRIESCTPELLRRTAAAARDLDVPLRLHCHQSRFEVETVMRLHGLSPTSWLDSLGVLGPRVLLPHFTDFPSVGGVSTRDADLAALLAADATVVHCPVVMARNGAALAGLSDLVARGLRIGLGTDTWPPDMILNMQVGLMLGRVMAGSVSQPSSAQLFDAATSAGADALGRPDLGRLMPGARADLIAIDFGHDRIGQVIDPIQTLMQSSAGRDVTDVFVEGRHVLVDGAIPGFDAAAAHARAQRQFDGLIAKYPERTWGHPPVSEIFQPSYPVEAAP</sequence>
<dbReference type="Gene3D" id="2.30.40.10">
    <property type="entry name" value="Urease, subunit C, domain 1"/>
    <property type="match status" value="1"/>
</dbReference>
<dbReference type="Proteomes" id="UP001596060">
    <property type="component" value="Unassembled WGS sequence"/>
</dbReference>
<dbReference type="PANTHER" id="PTHR43794">
    <property type="entry name" value="AMINOHYDROLASE SSNA-RELATED"/>
    <property type="match status" value="1"/>
</dbReference>
<name>A0ABW0NW24_9HYPH</name>
<dbReference type="RefSeq" id="WP_066716422.1">
    <property type="nucleotide sequence ID" value="NZ_JBHSLU010000008.1"/>
</dbReference>
<dbReference type="Pfam" id="PF01979">
    <property type="entry name" value="Amidohydro_1"/>
    <property type="match status" value="1"/>
</dbReference>
<gene>
    <name evidence="4" type="ORF">ACFPN9_05415</name>
</gene>
<dbReference type="SUPFAM" id="SSF51556">
    <property type="entry name" value="Metallo-dependent hydrolases"/>
    <property type="match status" value="1"/>
</dbReference>
<evidence type="ECO:0000256" key="2">
    <source>
        <dbReference type="ARBA" id="ARBA00022801"/>
    </source>
</evidence>
<accession>A0ABW0NW24</accession>
<evidence type="ECO:0000313" key="4">
    <source>
        <dbReference type="EMBL" id="MFC5504691.1"/>
    </source>
</evidence>
<proteinExistence type="inferred from homology"/>
<dbReference type="InterPro" id="IPR006680">
    <property type="entry name" value="Amidohydro-rel"/>
</dbReference>
<organism evidence="4 5">
    <name type="scientific">Bosea massiliensis</name>
    <dbReference type="NCBI Taxonomy" id="151419"/>
    <lineage>
        <taxon>Bacteria</taxon>
        <taxon>Pseudomonadati</taxon>
        <taxon>Pseudomonadota</taxon>
        <taxon>Alphaproteobacteria</taxon>
        <taxon>Hyphomicrobiales</taxon>
        <taxon>Boseaceae</taxon>
        <taxon>Bosea</taxon>
    </lineage>
</organism>
<feature type="domain" description="Amidohydrolase-related" evidence="3">
    <location>
        <begin position="84"/>
        <end position="442"/>
    </location>
</feature>
<evidence type="ECO:0000256" key="1">
    <source>
        <dbReference type="ARBA" id="ARBA00006745"/>
    </source>
</evidence>
<dbReference type="SUPFAM" id="SSF51338">
    <property type="entry name" value="Composite domain of metallo-dependent hydrolases"/>
    <property type="match status" value="1"/>
</dbReference>
<dbReference type="NCBIfam" id="NF004801">
    <property type="entry name" value="PRK06151.1"/>
    <property type="match status" value="1"/>
</dbReference>
<dbReference type="PANTHER" id="PTHR43794:SF11">
    <property type="entry name" value="AMIDOHYDROLASE-RELATED DOMAIN-CONTAINING PROTEIN"/>
    <property type="match status" value="1"/>
</dbReference>
<comment type="similarity">
    <text evidence="1">Belongs to the metallo-dependent hydrolases superfamily. ATZ/TRZ family.</text>
</comment>
<comment type="caution">
    <text evidence="4">The sequence shown here is derived from an EMBL/GenBank/DDBJ whole genome shotgun (WGS) entry which is preliminary data.</text>
</comment>
<protein>
    <submittedName>
        <fullName evidence="4">Chlorohydrolase family protein</fullName>
    </submittedName>
</protein>
<reference evidence="5" key="1">
    <citation type="journal article" date="2019" name="Int. J. Syst. Evol. Microbiol.">
        <title>The Global Catalogue of Microorganisms (GCM) 10K type strain sequencing project: providing services to taxonomists for standard genome sequencing and annotation.</title>
        <authorList>
            <consortium name="The Broad Institute Genomics Platform"/>
            <consortium name="The Broad Institute Genome Sequencing Center for Infectious Disease"/>
            <person name="Wu L."/>
            <person name="Ma J."/>
        </authorList>
    </citation>
    <scope>NUCLEOTIDE SEQUENCE [LARGE SCALE GENOMIC DNA]</scope>
    <source>
        <strain evidence="5">CCUG 43117</strain>
    </source>
</reference>
<keyword evidence="2" id="KW-0378">Hydrolase</keyword>
<dbReference type="Gene3D" id="3.20.20.140">
    <property type="entry name" value="Metal-dependent hydrolases"/>
    <property type="match status" value="1"/>
</dbReference>
<dbReference type="EMBL" id="JBHSLU010000008">
    <property type="protein sequence ID" value="MFC5504691.1"/>
    <property type="molecule type" value="Genomic_DNA"/>
</dbReference>
<evidence type="ECO:0000259" key="3">
    <source>
        <dbReference type="Pfam" id="PF01979"/>
    </source>
</evidence>